<dbReference type="GO" id="GO:0016020">
    <property type="term" value="C:membrane"/>
    <property type="evidence" value="ECO:0007669"/>
    <property type="project" value="UniProtKB-SubCell"/>
</dbReference>
<dbReference type="RefSeq" id="WP_145435448.1">
    <property type="nucleotide sequence ID" value="NZ_CP036339.1"/>
</dbReference>
<sequence>MRWQGGKQSENLEDRRRMSPRTVAISGFGMLILLVIGALMGVDPQRLQQLIGDAPGAAPGGGGGGPAVERELTAEEMRSRDFIATILAYTEEVWGDQFRRAGETYAPPKLVLFADAVQTGCGNAPSAVGPFYCPVDKTVYLDPTFFDELEQKMGGSKAEFSQAYVIAHEIGHHVQNLLGYSALVDQKRRTSSREEFNRWSVRLELQADYLAGVWAHYGQQKFAFIEPGDVAAAMQSAKAIGDDRIQKNSRGFTSPESYTHGTSTQRTKWFRLGLQSGDLSSMKELFEMPYEQL</sequence>
<evidence type="ECO:0000256" key="5">
    <source>
        <dbReference type="SAM" id="Phobius"/>
    </source>
</evidence>
<evidence type="ECO:0000256" key="1">
    <source>
        <dbReference type="ARBA" id="ARBA00004167"/>
    </source>
</evidence>
<keyword evidence="4 5" id="KW-0472">Membrane</keyword>
<dbReference type="AlphaFoldDB" id="A0A517U4X2"/>
<dbReference type="EMBL" id="CP036339">
    <property type="protein sequence ID" value="QDT75678.1"/>
    <property type="molecule type" value="Genomic_DNA"/>
</dbReference>
<dbReference type="OrthoDB" id="9774900at2"/>
<organism evidence="6 7">
    <name type="scientific">Lacipirellula limnantheis</name>
    <dbReference type="NCBI Taxonomy" id="2528024"/>
    <lineage>
        <taxon>Bacteria</taxon>
        <taxon>Pseudomonadati</taxon>
        <taxon>Planctomycetota</taxon>
        <taxon>Planctomycetia</taxon>
        <taxon>Pirellulales</taxon>
        <taxon>Lacipirellulaceae</taxon>
        <taxon>Lacipirellula</taxon>
    </lineage>
</organism>
<evidence type="ECO:0000256" key="4">
    <source>
        <dbReference type="ARBA" id="ARBA00023136"/>
    </source>
</evidence>
<evidence type="ECO:0000313" key="7">
    <source>
        <dbReference type="Proteomes" id="UP000317909"/>
    </source>
</evidence>
<evidence type="ECO:0000256" key="2">
    <source>
        <dbReference type="ARBA" id="ARBA00022692"/>
    </source>
</evidence>
<comment type="subcellular location">
    <subcellularLocation>
        <location evidence="1">Membrane</location>
        <topology evidence="1">Single-pass membrane protein</topology>
    </subcellularLocation>
</comment>
<accession>A0A517U4X2</accession>
<evidence type="ECO:0000256" key="3">
    <source>
        <dbReference type="ARBA" id="ARBA00022989"/>
    </source>
</evidence>
<feature type="transmembrane region" description="Helical" evidence="5">
    <location>
        <begin position="21"/>
        <end position="42"/>
    </location>
</feature>
<dbReference type="Pfam" id="PF04228">
    <property type="entry name" value="Zn_peptidase"/>
    <property type="match status" value="1"/>
</dbReference>
<dbReference type="PANTHER" id="PTHR30168:SF0">
    <property type="entry name" value="INNER MEMBRANE PROTEIN"/>
    <property type="match status" value="1"/>
</dbReference>
<keyword evidence="3 5" id="KW-1133">Transmembrane helix</keyword>
<dbReference type="Proteomes" id="UP000317909">
    <property type="component" value="Chromosome"/>
</dbReference>
<dbReference type="PANTHER" id="PTHR30168">
    <property type="entry name" value="PUTATIVE MEMBRANE PROTEIN YPFJ"/>
    <property type="match status" value="1"/>
</dbReference>
<reference evidence="6 7" key="1">
    <citation type="submission" date="2019-02" db="EMBL/GenBank/DDBJ databases">
        <title>Deep-cultivation of Planctomycetes and their phenomic and genomic characterization uncovers novel biology.</title>
        <authorList>
            <person name="Wiegand S."/>
            <person name="Jogler M."/>
            <person name="Boedeker C."/>
            <person name="Pinto D."/>
            <person name="Vollmers J."/>
            <person name="Rivas-Marin E."/>
            <person name="Kohn T."/>
            <person name="Peeters S.H."/>
            <person name="Heuer A."/>
            <person name="Rast P."/>
            <person name="Oberbeckmann S."/>
            <person name="Bunk B."/>
            <person name="Jeske O."/>
            <person name="Meyerdierks A."/>
            <person name="Storesund J.E."/>
            <person name="Kallscheuer N."/>
            <person name="Luecker S."/>
            <person name="Lage O.M."/>
            <person name="Pohl T."/>
            <person name="Merkel B.J."/>
            <person name="Hornburger P."/>
            <person name="Mueller R.-W."/>
            <person name="Bruemmer F."/>
            <person name="Labrenz M."/>
            <person name="Spormann A.M."/>
            <person name="Op den Camp H."/>
            <person name="Overmann J."/>
            <person name="Amann R."/>
            <person name="Jetten M.S.M."/>
            <person name="Mascher T."/>
            <person name="Medema M.H."/>
            <person name="Devos D.P."/>
            <person name="Kaster A.-K."/>
            <person name="Ovreas L."/>
            <person name="Rohde M."/>
            <person name="Galperin M.Y."/>
            <person name="Jogler C."/>
        </authorList>
    </citation>
    <scope>NUCLEOTIDE SEQUENCE [LARGE SCALE GENOMIC DNA]</scope>
    <source>
        <strain evidence="6 7">I41</strain>
    </source>
</reference>
<dbReference type="InterPro" id="IPR007343">
    <property type="entry name" value="Uncharacterised_pept_Zn_put"/>
</dbReference>
<keyword evidence="7" id="KW-1185">Reference proteome</keyword>
<protein>
    <submittedName>
        <fullName evidence="6">Neutral zinc metallopeptidase</fullName>
    </submittedName>
</protein>
<name>A0A517U4X2_9BACT</name>
<keyword evidence="2 5" id="KW-0812">Transmembrane</keyword>
<dbReference type="KEGG" id="llh:I41_49200"/>
<gene>
    <name evidence="6" type="ORF">I41_49200</name>
</gene>
<evidence type="ECO:0000313" key="6">
    <source>
        <dbReference type="EMBL" id="QDT75678.1"/>
    </source>
</evidence>
<proteinExistence type="predicted"/>